<dbReference type="EMBL" id="DVGC01000007">
    <property type="protein sequence ID" value="HIR04711.1"/>
    <property type="molecule type" value="Genomic_DNA"/>
</dbReference>
<evidence type="ECO:0000313" key="1">
    <source>
        <dbReference type="EMBL" id="HIR04711.1"/>
    </source>
</evidence>
<protein>
    <submittedName>
        <fullName evidence="1">DUF3793 family protein</fullName>
    </submittedName>
</protein>
<comment type="caution">
    <text evidence="1">The sequence shown here is derived from an EMBL/GenBank/DDBJ whole genome shotgun (WGS) entry which is preliminary data.</text>
</comment>
<sequence>MSGETFHILQRLAGSGTEKQVVLQCAPLLTGIKLSNLLNVRTDQKEEVFRLFAGTAVSCRVLYEFDGRMSLLLYREDRMRAHLERSDVRRMLDGFGYAGMGIKETLLLLSIRYQEHMDGLRAFPHEIGLLLGYPPVDVAGFMENNGERFLYSGYWKVYGNLAETLKVFEQYDRAREYVIHMAGSGRAIREILAAS</sequence>
<dbReference type="InterPro" id="IPR024523">
    <property type="entry name" value="DUF3793"/>
</dbReference>
<dbReference type="Proteomes" id="UP000824250">
    <property type="component" value="Unassembled WGS sequence"/>
</dbReference>
<gene>
    <name evidence="1" type="ORF">IAB28_01910</name>
</gene>
<reference evidence="1" key="1">
    <citation type="submission" date="2020-10" db="EMBL/GenBank/DDBJ databases">
        <authorList>
            <person name="Gilroy R."/>
        </authorList>
    </citation>
    <scope>NUCLEOTIDE SEQUENCE</scope>
    <source>
        <strain evidence="1">CHK180-2868</strain>
    </source>
</reference>
<proteinExistence type="predicted"/>
<dbReference type="Pfam" id="PF12672">
    <property type="entry name" value="DUF3793"/>
    <property type="match status" value="1"/>
</dbReference>
<accession>A0A9D1D427</accession>
<organism evidence="1 2">
    <name type="scientific">Candidatus Copromonas faecavium</name>
    <name type="common">nom. illeg.</name>
    <dbReference type="NCBI Taxonomy" id="2840740"/>
    <lineage>
        <taxon>Bacteria</taxon>
        <taxon>Bacillati</taxon>
        <taxon>Bacillota</taxon>
        <taxon>Clostridia</taxon>
        <taxon>Lachnospirales</taxon>
        <taxon>Lachnospiraceae</taxon>
        <taxon>Candidatus Copromonas (nom. illeg.)</taxon>
    </lineage>
</organism>
<reference evidence="1" key="2">
    <citation type="journal article" date="2021" name="PeerJ">
        <title>Extensive microbial diversity within the chicken gut microbiome revealed by metagenomics and culture.</title>
        <authorList>
            <person name="Gilroy R."/>
            <person name="Ravi A."/>
            <person name="Getino M."/>
            <person name="Pursley I."/>
            <person name="Horton D.L."/>
            <person name="Alikhan N.F."/>
            <person name="Baker D."/>
            <person name="Gharbi K."/>
            <person name="Hall N."/>
            <person name="Watson M."/>
            <person name="Adriaenssens E.M."/>
            <person name="Foster-Nyarko E."/>
            <person name="Jarju S."/>
            <person name="Secka A."/>
            <person name="Antonio M."/>
            <person name="Oren A."/>
            <person name="Chaudhuri R.R."/>
            <person name="La Ragione R."/>
            <person name="Hildebrand F."/>
            <person name="Pallen M.J."/>
        </authorList>
    </citation>
    <scope>NUCLEOTIDE SEQUENCE</scope>
    <source>
        <strain evidence="1">CHK180-2868</strain>
    </source>
</reference>
<evidence type="ECO:0000313" key="2">
    <source>
        <dbReference type="Proteomes" id="UP000824250"/>
    </source>
</evidence>
<dbReference type="AlphaFoldDB" id="A0A9D1D427"/>
<name>A0A9D1D427_9FIRM</name>